<evidence type="ECO:0000256" key="1">
    <source>
        <dbReference type="SAM" id="MobiDB-lite"/>
    </source>
</evidence>
<proteinExistence type="predicted"/>
<gene>
    <name evidence="2" type="ORF">OKA04_12740</name>
</gene>
<dbReference type="RefSeq" id="WP_264501553.1">
    <property type="nucleotide sequence ID" value="NZ_JAPDDS010000006.1"/>
</dbReference>
<sequence length="305" mass="33007">MSTSSLMISPGDVPAKAPAALTTAIEAREAQSVQVAMLAAKRFPRDERAALDRVLNSCCRESLASVAIYQYSRGGTDIQGPSIRLAEAIAQHWGNIESGWREIDRFRDSDGMGVSVIEAFAWDLQSNYRVPRVFNVRHWRDTKNGGYALTDDRDIYEMCANQASRRVRACLLAVIPGDVVEEAQRQCDVTLTSKADTSPEAQKKILAAFEPLGVSRAQIEARIQRRLESITAAQVVQLRKVLASLKDGMSKPEDWFEPADKSAAAAALDGGPIDPFAKANPPADASAPVAAPAAAPAKEETESLI</sequence>
<feature type="compositionally biased region" description="Low complexity" evidence="1">
    <location>
        <begin position="279"/>
        <end position="296"/>
    </location>
</feature>
<accession>A0ABT3FPT9</accession>
<name>A0ABT3FPT9_9BACT</name>
<comment type="caution">
    <text evidence="2">The sequence shown here is derived from an EMBL/GenBank/DDBJ whole genome shotgun (WGS) entry which is preliminary data.</text>
</comment>
<reference evidence="2 3" key="1">
    <citation type="submission" date="2022-10" db="EMBL/GenBank/DDBJ databases">
        <title>Luteolibacter flavescens strain MCCC 1K03193, whole genome shotgun sequencing project.</title>
        <authorList>
            <person name="Zhao G."/>
            <person name="Shen L."/>
        </authorList>
    </citation>
    <scope>NUCLEOTIDE SEQUENCE [LARGE SCALE GENOMIC DNA]</scope>
    <source>
        <strain evidence="2 3">MCCC 1K03193</strain>
    </source>
</reference>
<feature type="region of interest" description="Disordered" evidence="1">
    <location>
        <begin position="252"/>
        <end position="305"/>
    </location>
</feature>
<organism evidence="2 3">
    <name type="scientific">Luteolibacter flavescens</name>
    <dbReference type="NCBI Taxonomy" id="1859460"/>
    <lineage>
        <taxon>Bacteria</taxon>
        <taxon>Pseudomonadati</taxon>
        <taxon>Verrucomicrobiota</taxon>
        <taxon>Verrucomicrobiia</taxon>
        <taxon>Verrucomicrobiales</taxon>
        <taxon>Verrucomicrobiaceae</taxon>
        <taxon>Luteolibacter</taxon>
    </lineage>
</organism>
<evidence type="ECO:0000313" key="2">
    <source>
        <dbReference type="EMBL" id="MCW1885598.1"/>
    </source>
</evidence>
<evidence type="ECO:0000313" key="3">
    <source>
        <dbReference type="Proteomes" id="UP001207930"/>
    </source>
</evidence>
<keyword evidence="3" id="KW-1185">Reference proteome</keyword>
<dbReference type="EMBL" id="JAPDDS010000006">
    <property type="protein sequence ID" value="MCW1885598.1"/>
    <property type="molecule type" value="Genomic_DNA"/>
</dbReference>
<dbReference type="Proteomes" id="UP001207930">
    <property type="component" value="Unassembled WGS sequence"/>
</dbReference>
<protein>
    <submittedName>
        <fullName evidence="2">Uncharacterized protein</fullName>
    </submittedName>
</protein>